<dbReference type="PANTHER" id="PTHR43641">
    <property type="entry name" value="FORMATE ACETYLTRANSFERASE 3-RELATED"/>
    <property type="match status" value="1"/>
</dbReference>
<organism evidence="7 8">
    <name type="scientific">Fumia xinanensis</name>
    <dbReference type="NCBI Taxonomy" id="2763659"/>
    <lineage>
        <taxon>Bacteria</taxon>
        <taxon>Bacillati</taxon>
        <taxon>Bacillota</taxon>
        <taxon>Clostridia</taxon>
        <taxon>Eubacteriales</taxon>
        <taxon>Oscillospiraceae</taxon>
        <taxon>Fumia</taxon>
    </lineage>
</organism>
<dbReference type="GO" id="GO:0016829">
    <property type="term" value="F:lyase activity"/>
    <property type="evidence" value="ECO:0007669"/>
    <property type="project" value="UniProtKB-KW"/>
</dbReference>
<dbReference type="PROSITE" id="PS51149">
    <property type="entry name" value="GLY_RADICAL_2"/>
    <property type="match status" value="1"/>
</dbReference>
<keyword evidence="2" id="KW-0456">Lyase</keyword>
<protein>
    <submittedName>
        <fullName evidence="7">Uncharacterized protein</fullName>
    </submittedName>
</protein>
<feature type="domain" description="PFL" evidence="6">
    <location>
        <begin position="1"/>
        <end position="588"/>
    </location>
</feature>
<accession>A0A926I2V4</accession>
<dbReference type="RefSeq" id="WP_249294918.1">
    <property type="nucleotide sequence ID" value="NZ_JACRSV010000002.1"/>
</dbReference>
<name>A0A926I2V4_9FIRM</name>
<dbReference type="PANTHER" id="PTHR43641:SF2">
    <property type="entry name" value="DEHYDRATASE YBIW-RELATED"/>
    <property type="match status" value="1"/>
</dbReference>
<sequence>MMRQLEKLKLEVSSPPTYAGGINEVLCAEGFAAHYDAPSPLTRAYGIERLFTGHPKYIYPHDRIAGAWRGNFIADVPGEALRRARTVLESYGRCTFLTNWDHFAPDYAGFLREGVSGVLKKISKSMKQHQSDPDAEKKLIFLEAAQISMTAFGKMAAQYGDAAADAAKNAAPEEREDMLEMAKACWKVASEPPQTFREALQLIWLAHVAFLWEGRYAMAFGRMDQFLYPYYRRDRESGSLTQEDALDLLSCALYKIADVQKEDVCNIVIGGVLPDGTGGVNELSYLILEAVKRCGIPGPNLSARIYKEAPEEFLDACLQVIGTGIGYPALMNDEVNIPALARHGYKMEDCRDYCMVGCIENFLAGKQPPWSDGRYNTPKYLELTLNDGRCLQTGVQIGPRTGAAETILSMEDFMGRLHLQMEAGASEYMAFFRNEADRYKRENYVQPFLSCFCTTCIERGLDVNDGGTEYPSVHGAGCMGIATVSDSLAAIERVVFEEKLITLPQLRDALAANFEGYDYLRAELLRTPKYGNNDDFVDKYAVWYVEEHARLFDHYRTPDGGAVYTAIASNVNNIPAGLEVAATPDGRGNREPVSDAASPMHGMDKEGPTAVVLSTTKPDYTLVSCGTVLNQKYSPSVFLDLEKRAKLRALIRVYFHKGGQEMQINSVSRDILKDAMKYPNRYRSLVVRVSGFSAFYTQLEPAVQEDILLRTEQA</sequence>
<dbReference type="InterPro" id="IPR051215">
    <property type="entry name" value="GRE"/>
</dbReference>
<proteinExistence type="predicted"/>
<dbReference type="InterPro" id="IPR001150">
    <property type="entry name" value="Gly_radical"/>
</dbReference>
<dbReference type="SUPFAM" id="SSF51998">
    <property type="entry name" value="PFL-like glycyl radical enzymes"/>
    <property type="match status" value="1"/>
</dbReference>
<evidence type="ECO:0000259" key="6">
    <source>
        <dbReference type="PROSITE" id="PS51554"/>
    </source>
</evidence>
<dbReference type="PROSITE" id="PS51554">
    <property type="entry name" value="PFL"/>
    <property type="match status" value="1"/>
</dbReference>
<dbReference type="EMBL" id="JACRSV010000002">
    <property type="protein sequence ID" value="MBC8559948.1"/>
    <property type="molecule type" value="Genomic_DNA"/>
</dbReference>
<dbReference type="Pfam" id="PF01228">
    <property type="entry name" value="Gly_radical"/>
    <property type="match status" value="1"/>
</dbReference>
<evidence type="ECO:0000313" key="8">
    <source>
        <dbReference type="Proteomes" id="UP000610760"/>
    </source>
</evidence>
<keyword evidence="8" id="KW-1185">Reference proteome</keyword>
<evidence type="ECO:0000256" key="4">
    <source>
        <dbReference type="SAM" id="MobiDB-lite"/>
    </source>
</evidence>
<dbReference type="InterPro" id="IPR004184">
    <property type="entry name" value="PFL_dom"/>
</dbReference>
<feature type="region of interest" description="Disordered" evidence="4">
    <location>
        <begin position="580"/>
        <end position="605"/>
    </location>
</feature>
<feature type="modified residue" description="Glycine radical" evidence="3">
    <location>
        <position position="691"/>
    </location>
</feature>
<gene>
    <name evidence="7" type="ORF">H8710_07715</name>
</gene>
<dbReference type="Proteomes" id="UP000610760">
    <property type="component" value="Unassembled WGS sequence"/>
</dbReference>
<keyword evidence="1 3" id="KW-0556">Organic radical</keyword>
<dbReference type="Pfam" id="PF02901">
    <property type="entry name" value="PFL-like"/>
    <property type="match status" value="1"/>
</dbReference>
<evidence type="ECO:0000256" key="3">
    <source>
        <dbReference type="PROSITE-ProRule" id="PRU00493"/>
    </source>
</evidence>
<reference evidence="7" key="1">
    <citation type="submission" date="2020-08" db="EMBL/GenBank/DDBJ databases">
        <title>Genome public.</title>
        <authorList>
            <person name="Liu C."/>
            <person name="Sun Q."/>
        </authorList>
    </citation>
    <scope>NUCLEOTIDE SEQUENCE</scope>
    <source>
        <strain evidence="7">NSJ-33</strain>
    </source>
</reference>
<comment type="caution">
    <text evidence="7">The sequence shown here is derived from an EMBL/GenBank/DDBJ whole genome shotgun (WGS) entry which is preliminary data.</text>
</comment>
<dbReference type="AlphaFoldDB" id="A0A926I2V4"/>
<evidence type="ECO:0000256" key="1">
    <source>
        <dbReference type="ARBA" id="ARBA00022818"/>
    </source>
</evidence>
<dbReference type="Gene3D" id="3.20.70.20">
    <property type="match status" value="1"/>
</dbReference>
<evidence type="ECO:0000259" key="5">
    <source>
        <dbReference type="PROSITE" id="PS51149"/>
    </source>
</evidence>
<dbReference type="GO" id="GO:0005829">
    <property type="term" value="C:cytosol"/>
    <property type="evidence" value="ECO:0007669"/>
    <property type="project" value="TreeGrafter"/>
</dbReference>
<feature type="domain" description="Glycine radical" evidence="5">
    <location>
        <begin position="595"/>
        <end position="714"/>
    </location>
</feature>
<evidence type="ECO:0000313" key="7">
    <source>
        <dbReference type="EMBL" id="MBC8559948.1"/>
    </source>
</evidence>
<evidence type="ECO:0000256" key="2">
    <source>
        <dbReference type="ARBA" id="ARBA00023239"/>
    </source>
</evidence>